<dbReference type="InterPro" id="IPR050330">
    <property type="entry name" value="Bact_OuterMem_StrucFunc"/>
</dbReference>
<dbReference type="AlphaFoldDB" id="A0A0T5YYZ0"/>
<feature type="compositionally biased region" description="Low complexity" evidence="2">
    <location>
        <begin position="100"/>
        <end position="123"/>
    </location>
</feature>
<comment type="caution">
    <text evidence="4">The sequence shown here is derived from an EMBL/GenBank/DDBJ whole genome shotgun (WGS) entry which is preliminary data.</text>
</comment>
<reference evidence="6 7" key="1">
    <citation type="submission" date="2015-11" db="EMBL/GenBank/DDBJ databases">
        <title>The genome of Candidatus Endoriftia persephone in Ridgeia piscesae and population structure of the North Eastern Pacific vestimentiferan symbionts.</title>
        <authorList>
            <person name="Perez M."/>
            <person name="Juniper K.S."/>
        </authorList>
    </citation>
    <scope>NUCLEOTIDE SEQUENCE [LARGE SCALE GENOMIC DNA]</scope>
    <source>
        <strain evidence="5">Ind10</strain>
        <strain evidence="4">Ind11</strain>
    </source>
</reference>
<evidence type="ECO:0000313" key="4">
    <source>
        <dbReference type="EMBL" id="KRT55863.1"/>
    </source>
</evidence>
<evidence type="ECO:0000313" key="7">
    <source>
        <dbReference type="Proteomes" id="UP000051634"/>
    </source>
</evidence>
<feature type="compositionally biased region" description="Polar residues" evidence="2">
    <location>
        <begin position="128"/>
        <end position="155"/>
    </location>
</feature>
<dbReference type="Pfam" id="PF00691">
    <property type="entry name" value="OmpA"/>
    <property type="match status" value="1"/>
</dbReference>
<evidence type="ECO:0000313" key="5">
    <source>
        <dbReference type="EMBL" id="KRT56800.1"/>
    </source>
</evidence>
<evidence type="ECO:0000259" key="3">
    <source>
        <dbReference type="PROSITE" id="PS51123"/>
    </source>
</evidence>
<dbReference type="Gene3D" id="3.30.1330.60">
    <property type="entry name" value="OmpA-like domain"/>
    <property type="match status" value="1"/>
</dbReference>
<proteinExistence type="predicted"/>
<gene>
    <name evidence="4" type="ORF">Ga0074115_12612</name>
    <name evidence="5" type="ORF">Ga0076813_10295</name>
</gene>
<sequence length="588" mass="62415">MADYDGLTPGQVLADASVAEFIKSLGLGIAEAQKALDENSVDQIAEFIEPREGLGGKTLLDLGLSPAFYHYQHADITCSLQLSLRVEKNLSLSLNLSGSLNDTTTSSGSSSESESSSESGSSSRTETRQANVEITSTSSGVLTVGGQNFPLTGTSPRERIRNLQNALTSSDSAGIARVLYQLEPSPLTITTDAAADKVQVTANTVAFLSGGFDSGILRIGTDADTVYTLDDSPATSATSTAQGSLASYAAHVKTQIEAQGYDTDLYAPDAVLFRTFFETGQHDVPDAQLLGLMRMALAMKQMNFQITIEGFTDRQHYANRARSDALNRQLGDNRAREVRDILLANGAPPALITLPPSRGDTAAAEAGDTVGQNNQAFRKVEIKTPGRTHHWLFVYARSGGPNLNAVAPNKIGDNSADNGFIYLYKPSPLALTGNKVTIDGTNFPFRNSAAGGHPVDSPEAYAKNLADDINASASAGLKASAAGNVVTVSKDGDKFRLTLVTATTRQISLTGSSGVTVTEQFSRSRSSNLTRQHSGNRTVAVGASLDVRYSRQFEMNVTGNSSISARLVSIPAPPQFLETIQDFLKQQD</sequence>
<evidence type="ECO:0000313" key="6">
    <source>
        <dbReference type="Proteomes" id="UP000051276"/>
    </source>
</evidence>
<dbReference type="SUPFAM" id="SSF103088">
    <property type="entry name" value="OmpA-like"/>
    <property type="match status" value="1"/>
</dbReference>
<name>A0A0T5YYZ0_9GAMM</name>
<keyword evidence="1" id="KW-0472">Membrane</keyword>
<dbReference type="PROSITE" id="PS51123">
    <property type="entry name" value="OMPA_2"/>
    <property type="match status" value="1"/>
</dbReference>
<evidence type="ECO:0000256" key="1">
    <source>
        <dbReference type="PROSITE-ProRule" id="PRU00473"/>
    </source>
</evidence>
<dbReference type="EMBL" id="LDXT01000071">
    <property type="protein sequence ID" value="KRT55863.1"/>
    <property type="molecule type" value="Genomic_DNA"/>
</dbReference>
<dbReference type="InterPro" id="IPR036737">
    <property type="entry name" value="OmpA-like_sf"/>
</dbReference>
<organism evidence="4 7">
    <name type="scientific">endosymbiont of Ridgeia piscesae</name>
    <dbReference type="NCBI Taxonomy" id="54398"/>
    <lineage>
        <taxon>Bacteria</taxon>
        <taxon>Pseudomonadati</taxon>
        <taxon>Pseudomonadota</taxon>
        <taxon>Gammaproteobacteria</taxon>
        <taxon>sulfur-oxidizing symbionts</taxon>
    </lineage>
</organism>
<dbReference type="OrthoDB" id="9814546at2"/>
<dbReference type="PANTHER" id="PTHR30329">
    <property type="entry name" value="STATOR ELEMENT OF FLAGELLAR MOTOR COMPLEX"/>
    <property type="match status" value="1"/>
</dbReference>
<dbReference type="RefSeq" id="WP_057956778.1">
    <property type="nucleotide sequence ID" value="NZ_KQ556957.1"/>
</dbReference>
<feature type="domain" description="OmpA-like" evidence="3">
    <location>
        <begin position="261"/>
        <end position="388"/>
    </location>
</feature>
<evidence type="ECO:0000256" key="2">
    <source>
        <dbReference type="SAM" id="MobiDB-lite"/>
    </source>
</evidence>
<feature type="region of interest" description="Disordered" evidence="2">
    <location>
        <begin position="100"/>
        <end position="155"/>
    </location>
</feature>
<dbReference type="InterPro" id="IPR006665">
    <property type="entry name" value="OmpA-like"/>
</dbReference>
<dbReference type="Proteomes" id="UP000051276">
    <property type="component" value="Unassembled WGS sequence"/>
</dbReference>
<dbReference type="GO" id="GO:0016020">
    <property type="term" value="C:membrane"/>
    <property type="evidence" value="ECO:0007669"/>
    <property type="project" value="UniProtKB-UniRule"/>
</dbReference>
<dbReference type="PANTHER" id="PTHR30329:SF21">
    <property type="entry name" value="LIPOPROTEIN YIAD-RELATED"/>
    <property type="match status" value="1"/>
</dbReference>
<keyword evidence="7" id="KW-1185">Reference proteome</keyword>
<protein>
    <submittedName>
        <fullName evidence="4 5">OmpA family</fullName>
    </submittedName>
</protein>
<dbReference type="EMBL" id="LMXI01000665">
    <property type="protein sequence ID" value="KRT56800.1"/>
    <property type="molecule type" value="Genomic_DNA"/>
</dbReference>
<dbReference type="Proteomes" id="UP000051634">
    <property type="component" value="Unassembled WGS sequence"/>
</dbReference>
<accession>A0A0T5YYZ0</accession>
<dbReference type="STRING" id="54398.Ga0074115_12612"/>